<dbReference type="InterPro" id="IPR016516">
    <property type="entry name" value="UCP07580"/>
</dbReference>
<gene>
    <name evidence="1" type="ORF">METZ01_LOCUS23037</name>
</gene>
<proteinExistence type="predicted"/>
<name>A0A381PXP2_9ZZZZ</name>
<protein>
    <recommendedName>
        <fullName evidence="2">Metal-dependent hydrolase</fullName>
    </recommendedName>
</protein>
<dbReference type="EMBL" id="UINC01001083">
    <property type="protein sequence ID" value="SUZ70183.1"/>
    <property type="molecule type" value="Genomic_DNA"/>
</dbReference>
<accession>A0A381PXP2</accession>
<organism evidence="1">
    <name type="scientific">marine metagenome</name>
    <dbReference type="NCBI Taxonomy" id="408172"/>
    <lineage>
        <taxon>unclassified sequences</taxon>
        <taxon>metagenomes</taxon>
        <taxon>ecological metagenomes</taxon>
    </lineage>
</organism>
<evidence type="ECO:0008006" key="2">
    <source>
        <dbReference type="Google" id="ProtNLM"/>
    </source>
</evidence>
<dbReference type="AlphaFoldDB" id="A0A381PXP2"/>
<dbReference type="Pfam" id="PF10118">
    <property type="entry name" value="Metal_hydrol"/>
    <property type="match status" value="1"/>
</dbReference>
<reference evidence="1" key="1">
    <citation type="submission" date="2018-05" db="EMBL/GenBank/DDBJ databases">
        <authorList>
            <person name="Lanie J.A."/>
            <person name="Ng W.-L."/>
            <person name="Kazmierczak K.M."/>
            <person name="Andrzejewski T.M."/>
            <person name="Davidsen T.M."/>
            <person name="Wayne K.J."/>
            <person name="Tettelin H."/>
            <person name="Glass J.I."/>
            <person name="Rusch D."/>
            <person name="Podicherti R."/>
            <person name="Tsui H.-C.T."/>
            <person name="Winkler M.E."/>
        </authorList>
    </citation>
    <scope>NUCLEOTIDE SEQUENCE</scope>
</reference>
<dbReference type="PANTHER" id="PTHR39456">
    <property type="entry name" value="METAL-DEPENDENT HYDROLASE"/>
    <property type="match status" value="1"/>
</dbReference>
<dbReference type="PIRSF" id="PIRSF007580">
    <property type="entry name" value="UCP07580"/>
    <property type="match status" value="1"/>
</dbReference>
<sequence>MTILQSNSPTNLEFNPRHPSFNLIDSLKKDWHGESAFRTAWYNALSMLFPIGEKFFIDSVLHFKKEITDPKLLNEIKNFQGQEAIHRLQHQQYNELLCELRGYDLEAFEEPLRKRMSWVQKNLSPRRRLAGTAAAEHLTAIMAHRMLTKKDSFIDADQNIAKLWYWHGIEETEHKSVAYDVYCAVGGTIHERRRALLVSTFFLYKDVFRNIYLILKKDGKLWNLKEWMNGFKFMFITPGVIPHMIIPWLKYFRKSFHPWNMDNRYLIKQWEDGHFDNPSETMSY</sequence>
<evidence type="ECO:0000313" key="1">
    <source>
        <dbReference type="EMBL" id="SUZ70183.1"/>
    </source>
</evidence>
<dbReference type="PANTHER" id="PTHR39456:SF1">
    <property type="entry name" value="METAL-DEPENDENT HYDROLASE"/>
    <property type="match status" value="1"/>
</dbReference>